<dbReference type="AlphaFoldDB" id="A0A380A9C6"/>
<accession>A0A380A9C6</accession>
<dbReference type="Gene3D" id="2.60.40.1090">
    <property type="entry name" value="Fimbrial-type adhesion domain"/>
    <property type="match status" value="1"/>
</dbReference>
<proteinExistence type="predicted"/>
<dbReference type="EMBL" id="UGYK01000002">
    <property type="protein sequence ID" value="SUI75918.1"/>
    <property type="molecule type" value="Genomic_DNA"/>
</dbReference>
<dbReference type="InterPro" id="IPR000259">
    <property type="entry name" value="Adhesion_dom_fimbrial"/>
</dbReference>
<organism evidence="2 3">
    <name type="scientific">Serratia marcescens</name>
    <dbReference type="NCBI Taxonomy" id="615"/>
    <lineage>
        <taxon>Bacteria</taxon>
        <taxon>Pseudomonadati</taxon>
        <taxon>Pseudomonadota</taxon>
        <taxon>Gammaproteobacteria</taxon>
        <taxon>Enterobacterales</taxon>
        <taxon>Yersiniaceae</taxon>
        <taxon>Serratia</taxon>
    </lineage>
</organism>
<dbReference type="PANTHER" id="PTHR33420">
    <property type="entry name" value="FIMBRIAL SUBUNIT ELFA-RELATED"/>
    <property type="match status" value="1"/>
</dbReference>
<evidence type="ECO:0000313" key="2">
    <source>
        <dbReference type="EMBL" id="SUI75918.1"/>
    </source>
</evidence>
<evidence type="ECO:0000259" key="1">
    <source>
        <dbReference type="Pfam" id="PF00419"/>
    </source>
</evidence>
<name>A0A380A9C6_SERMA</name>
<dbReference type="Pfam" id="PF00419">
    <property type="entry name" value="Fimbrial"/>
    <property type="match status" value="1"/>
</dbReference>
<feature type="domain" description="Fimbrial-type adhesion" evidence="1">
    <location>
        <begin position="11"/>
        <end position="101"/>
    </location>
</feature>
<dbReference type="Proteomes" id="UP000254765">
    <property type="component" value="Unassembled WGS sequence"/>
</dbReference>
<dbReference type="GO" id="GO:0043709">
    <property type="term" value="P:cell adhesion involved in single-species biofilm formation"/>
    <property type="evidence" value="ECO:0007669"/>
    <property type="project" value="TreeGrafter"/>
</dbReference>
<dbReference type="InterPro" id="IPR008966">
    <property type="entry name" value="Adhesion_dom_sf"/>
</dbReference>
<gene>
    <name evidence="2" type="primary">smfA_7</name>
    <name evidence="2" type="ORF">NCTC10211_04848</name>
</gene>
<dbReference type="SUPFAM" id="SSF49401">
    <property type="entry name" value="Bacterial adhesins"/>
    <property type="match status" value="1"/>
</dbReference>
<dbReference type="GO" id="GO:0009289">
    <property type="term" value="C:pilus"/>
    <property type="evidence" value="ECO:0007669"/>
    <property type="project" value="InterPro"/>
</dbReference>
<dbReference type="InterPro" id="IPR036937">
    <property type="entry name" value="Adhesion_dom_fimbrial_sf"/>
</dbReference>
<evidence type="ECO:0000313" key="3">
    <source>
        <dbReference type="Proteomes" id="UP000254765"/>
    </source>
</evidence>
<protein>
    <submittedName>
        <fullName evidence="2">Fimbria A protein</fullName>
    </submittedName>
</protein>
<reference evidence="2 3" key="1">
    <citation type="submission" date="2018-06" db="EMBL/GenBank/DDBJ databases">
        <authorList>
            <consortium name="Pathogen Informatics"/>
            <person name="Doyle S."/>
        </authorList>
    </citation>
    <scope>NUCLEOTIDE SEQUENCE [LARGE SCALE GENOMIC DNA]</scope>
    <source>
        <strain evidence="2 3">NCTC10211</strain>
    </source>
</reference>
<sequence length="101" mass="10082">MKSSWSSGDTTTLKTVKTTFSGIASSTNKDLLGIAGTASGAGVAITYGGQPIKLGQATAAQTLNTGNNSLNFAAYLQGEGASAAIVPGDFTAVADFTLAYQ</sequence>
<dbReference type="InterPro" id="IPR050263">
    <property type="entry name" value="Bact_Fimbrial_Adh_Pro"/>
</dbReference>
<dbReference type="PANTHER" id="PTHR33420:SF26">
    <property type="entry name" value="FIMBRIAL SUBUNIT"/>
    <property type="match status" value="1"/>
</dbReference>